<dbReference type="Gene3D" id="3.40.50.300">
    <property type="entry name" value="P-loop containing nucleotide triphosphate hydrolases"/>
    <property type="match status" value="1"/>
</dbReference>
<evidence type="ECO:0000256" key="4">
    <source>
        <dbReference type="ARBA" id="ARBA00022741"/>
    </source>
</evidence>
<dbReference type="Gene3D" id="3.30.70.240">
    <property type="match status" value="1"/>
</dbReference>
<dbReference type="SUPFAM" id="SSF54211">
    <property type="entry name" value="Ribosomal protein S5 domain 2-like"/>
    <property type="match status" value="1"/>
</dbReference>
<dbReference type="FunFam" id="3.30.70.240:FF:000001">
    <property type="entry name" value="Elongation factor G"/>
    <property type="match status" value="1"/>
</dbReference>
<dbReference type="PRINTS" id="PR00315">
    <property type="entry name" value="ELONGATNFCT"/>
</dbReference>
<evidence type="ECO:0000256" key="1">
    <source>
        <dbReference type="ARBA" id="ARBA00005870"/>
    </source>
</evidence>
<dbReference type="SUPFAM" id="SSF52540">
    <property type="entry name" value="P-loop containing nucleoside triphosphate hydrolases"/>
    <property type="match status" value="1"/>
</dbReference>
<evidence type="ECO:0000256" key="8">
    <source>
        <dbReference type="ARBA" id="ARBA00024731"/>
    </source>
</evidence>
<dbReference type="RefSeq" id="WP_345419709.1">
    <property type="nucleotide sequence ID" value="NZ_AP031496.1"/>
</dbReference>
<dbReference type="FunFam" id="3.30.230.10:FF:000003">
    <property type="entry name" value="Elongation factor G"/>
    <property type="match status" value="1"/>
</dbReference>
<evidence type="ECO:0000256" key="6">
    <source>
        <dbReference type="ARBA" id="ARBA00022917"/>
    </source>
</evidence>
<dbReference type="AlphaFoldDB" id="A0AAV3U0S8"/>
<dbReference type="PANTHER" id="PTHR43261:SF5">
    <property type="entry name" value="ELONGATION FACTOR G 1"/>
    <property type="match status" value="1"/>
</dbReference>
<protein>
    <recommendedName>
        <fullName evidence="2 9">Elongation factor G</fullName>
        <shortName evidence="9">EF-G</shortName>
    </recommendedName>
</protein>
<dbReference type="InterPro" id="IPR000640">
    <property type="entry name" value="EFG_V-like"/>
</dbReference>
<keyword evidence="5 9" id="KW-0251">Elongation factor</keyword>
<feature type="binding site" evidence="9">
    <location>
        <begin position="78"/>
        <end position="82"/>
    </location>
    <ligand>
        <name>GTP</name>
        <dbReference type="ChEBI" id="CHEBI:37565"/>
    </ligand>
</feature>
<dbReference type="PROSITE" id="PS51722">
    <property type="entry name" value="G_TR_2"/>
    <property type="match status" value="1"/>
</dbReference>
<dbReference type="Pfam" id="PF14492">
    <property type="entry name" value="EFG_III"/>
    <property type="match status" value="1"/>
</dbReference>
<dbReference type="Gene3D" id="2.40.30.10">
    <property type="entry name" value="Translation factors"/>
    <property type="match status" value="1"/>
</dbReference>
<keyword evidence="12" id="KW-1185">Reference proteome</keyword>
<comment type="function">
    <text evidence="8 9">Catalyzes the GTP-dependent ribosomal translocation step during translation elongation. During this step, the ribosome changes from the pre-translocational (PRE) to the post-translocational (POST) state as the newly formed A-site-bound peptidyl-tRNA and P-site-bound deacylated tRNA move to the P and E sites, respectively. Catalyzes the coordinated movement of the two tRNA molecules, the mRNA and conformational changes in the ribosome.</text>
</comment>
<organism evidence="11 12">
    <name type="scientific">Halioxenophilus aromaticivorans</name>
    <dbReference type="NCBI Taxonomy" id="1306992"/>
    <lineage>
        <taxon>Bacteria</taxon>
        <taxon>Pseudomonadati</taxon>
        <taxon>Pseudomonadota</taxon>
        <taxon>Gammaproteobacteria</taxon>
        <taxon>Alteromonadales</taxon>
        <taxon>Alteromonadaceae</taxon>
        <taxon>Halioxenophilus</taxon>
    </lineage>
</organism>
<dbReference type="SUPFAM" id="SSF54980">
    <property type="entry name" value="EF-G C-terminal domain-like"/>
    <property type="match status" value="2"/>
</dbReference>
<dbReference type="InterPro" id="IPR020568">
    <property type="entry name" value="Ribosomal_Su5_D2-typ_SF"/>
</dbReference>
<dbReference type="Proteomes" id="UP001409585">
    <property type="component" value="Unassembled WGS sequence"/>
</dbReference>
<dbReference type="CDD" id="cd03713">
    <property type="entry name" value="EFG_mtEFG_C"/>
    <property type="match status" value="1"/>
</dbReference>
<comment type="similarity">
    <text evidence="1 9">Belongs to the TRAFAC class translation factor GTPase superfamily. Classic translation factor GTPase family. EF-G/EF-2 subfamily.</text>
</comment>
<dbReference type="InterPro" id="IPR031157">
    <property type="entry name" value="G_TR_CS"/>
</dbReference>
<dbReference type="CDD" id="cd01886">
    <property type="entry name" value="EF-G"/>
    <property type="match status" value="1"/>
</dbReference>
<dbReference type="CDD" id="cd04088">
    <property type="entry name" value="EFG_mtEFG_II"/>
    <property type="match status" value="1"/>
</dbReference>
<dbReference type="Pfam" id="PF03764">
    <property type="entry name" value="EFG_IV"/>
    <property type="match status" value="1"/>
</dbReference>
<sequence length="695" mass="76602">MTDLSHYRNIGIFAHVDAGKTTTTERILKLTGKIHKTGEVHDGAATTDFMEQEAERGITIQSAATTCFWKDHRLNIIDTPGHVDFTVEVYRSLKVLDGGVGVFCGSGGVEPQSETNWRYANDSEVSRIIFVNKLDRMGADFYRVVGQVKKVLGATPLVMTLPIGIEDDFVGVVDLLSQKAYVWDDTGLPENYEVTDIPEDMVEKAAEYREQLIETALEQDDDLLMAYMEGEEPTEEQLKDCIRKGTHNLTFFPTYCGSAFKNKGIQLVLDAVTDYLPSPTQVDPQDLTDPETGEPTGEKAIVSAEEPLRALAFKIMDDRFGALTFIRIYSGVMKKGDTILNSATGKTERIGRMVEMHADDRTEISTAQAGDIIAVVGMKNVQTGHTLCDPNHECTLEPMIFPEPVISIAVKPKDKAATEKMGIAIGKLVAEDPSFQVETDEDSGETILKGMGELHLDIKVDILKRTYGVELEVGAPQVAYRETITQPVEDSYTHKKQSGGSGQFGKIDYRIRPNEPGEGFTFESTVVGGNVPKEFFPAIEKGFRGMMEEGPLAGFPMLDVHVDLYDGGYHAVDSSAVAFEIAAKGAYRQSMPKAGPQLIEPIMKVDVFSPDDNVGDVIGDLNRRRGMIKDQEPGTTGVRIKADVPLAEMFGYIGHLRTITSGRGQFSMEFSHYLPCPNQVAEQVIAEEKERRAKK</sequence>
<dbReference type="InterPro" id="IPR035649">
    <property type="entry name" value="EFG_V"/>
</dbReference>
<dbReference type="InterPro" id="IPR027417">
    <property type="entry name" value="P-loop_NTPase"/>
</dbReference>
<dbReference type="GO" id="GO:0003746">
    <property type="term" value="F:translation elongation factor activity"/>
    <property type="evidence" value="ECO:0007669"/>
    <property type="project" value="UniProtKB-UniRule"/>
</dbReference>
<evidence type="ECO:0000256" key="2">
    <source>
        <dbReference type="ARBA" id="ARBA00017872"/>
    </source>
</evidence>
<gene>
    <name evidence="11" type="primary">fusA_1</name>
    <name evidence="9" type="synonym">fusA</name>
    <name evidence="11" type="ORF">GCM10025791_15690</name>
</gene>
<comment type="subcellular location">
    <subcellularLocation>
        <location evidence="9">Cytoplasm</location>
    </subcellularLocation>
</comment>
<evidence type="ECO:0000256" key="9">
    <source>
        <dbReference type="HAMAP-Rule" id="MF_00054"/>
    </source>
</evidence>
<name>A0AAV3U0S8_9ALTE</name>
<dbReference type="FunFam" id="3.40.50.300:FF:000029">
    <property type="entry name" value="Elongation factor G"/>
    <property type="match status" value="1"/>
</dbReference>
<dbReference type="InterPro" id="IPR005225">
    <property type="entry name" value="Small_GTP-bd"/>
</dbReference>
<dbReference type="GO" id="GO:0005737">
    <property type="term" value="C:cytoplasm"/>
    <property type="evidence" value="ECO:0007669"/>
    <property type="project" value="UniProtKB-SubCell"/>
</dbReference>
<dbReference type="InterPro" id="IPR035647">
    <property type="entry name" value="EFG_III/V"/>
</dbReference>
<dbReference type="NCBIfam" id="TIGR00484">
    <property type="entry name" value="EF-G"/>
    <property type="match status" value="1"/>
</dbReference>
<dbReference type="InterPro" id="IPR009000">
    <property type="entry name" value="Transl_B-barrel_sf"/>
</dbReference>
<dbReference type="GO" id="GO:0032790">
    <property type="term" value="P:ribosome disassembly"/>
    <property type="evidence" value="ECO:0007669"/>
    <property type="project" value="TreeGrafter"/>
</dbReference>
<dbReference type="PROSITE" id="PS00301">
    <property type="entry name" value="G_TR_1"/>
    <property type="match status" value="1"/>
</dbReference>
<dbReference type="NCBIfam" id="NF009381">
    <property type="entry name" value="PRK12740.1-5"/>
    <property type="match status" value="1"/>
</dbReference>
<dbReference type="Pfam" id="PF00679">
    <property type="entry name" value="EFG_C"/>
    <property type="match status" value="1"/>
</dbReference>
<evidence type="ECO:0000256" key="5">
    <source>
        <dbReference type="ARBA" id="ARBA00022768"/>
    </source>
</evidence>
<dbReference type="Pfam" id="PF00009">
    <property type="entry name" value="GTP_EFTU"/>
    <property type="match status" value="1"/>
</dbReference>
<evidence type="ECO:0000313" key="12">
    <source>
        <dbReference type="Proteomes" id="UP001409585"/>
    </source>
</evidence>
<accession>A0AAV3U0S8</accession>
<keyword evidence="6 9" id="KW-0648">Protein biosynthesis</keyword>
<dbReference type="GO" id="GO:0003924">
    <property type="term" value="F:GTPase activity"/>
    <property type="evidence" value="ECO:0007669"/>
    <property type="project" value="InterPro"/>
</dbReference>
<evidence type="ECO:0000259" key="10">
    <source>
        <dbReference type="PROSITE" id="PS51722"/>
    </source>
</evidence>
<dbReference type="SMART" id="SM00889">
    <property type="entry name" value="EFG_IV"/>
    <property type="match status" value="1"/>
</dbReference>
<dbReference type="SMART" id="SM00838">
    <property type="entry name" value="EFG_C"/>
    <property type="match status" value="1"/>
</dbReference>
<dbReference type="GO" id="GO:0097216">
    <property type="term" value="F:guanosine tetraphosphate binding"/>
    <property type="evidence" value="ECO:0007669"/>
    <property type="project" value="UniProtKB-ARBA"/>
</dbReference>
<dbReference type="Pfam" id="PF03144">
    <property type="entry name" value="GTP_EFTU_D2"/>
    <property type="match status" value="1"/>
</dbReference>
<keyword evidence="7 9" id="KW-0342">GTP-binding</keyword>
<dbReference type="InterPro" id="IPR000795">
    <property type="entry name" value="T_Tr_GTP-bd_dom"/>
</dbReference>
<dbReference type="CDD" id="cd01434">
    <property type="entry name" value="EFG_mtEFG1_IV"/>
    <property type="match status" value="1"/>
</dbReference>
<dbReference type="EMBL" id="BAABLX010000009">
    <property type="protein sequence ID" value="GAA4938505.1"/>
    <property type="molecule type" value="Genomic_DNA"/>
</dbReference>
<proteinExistence type="inferred from homology"/>
<dbReference type="FunFam" id="2.40.30.10:FF:000006">
    <property type="entry name" value="Elongation factor G"/>
    <property type="match status" value="1"/>
</dbReference>
<evidence type="ECO:0000256" key="7">
    <source>
        <dbReference type="ARBA" id="ARBA00023134"/>
    </source>
</evidence>
<dbReference type="InterPro" id="IPR005517">
    <property type="entry name" value="Transl_elong_EFG/EF2_IV"/>
</dbReference>
<keyword evidence="3 9" id="KW-0963">Cytoplasm</keyword>
<dbReference type="GO" id="GO:0005525">
    <property type="term" value="F:GTP binding"/>
    <property type="evidence" value="ECO:0007669"/>
    <property type="project" value="UniProtKB-UniRule"/>
</dbReference>
<dbReference type="InterPro" id="IPR041095">
    <property type="entry name" value="EFG_II"/>
</dbReference>
<dbReference type="Gene3D" id="3.30.230.10">
    <property type="match status" value="1"/>
</dbReference>
<dbReference type="CDD" id="cd16262">
    <property type="entry name" value="EFG_III"/>
    <property type="match status" value="1"/>
</dbReference>
<dbReference type="SUPFAM" id="SSF50447">
    <property type="entry name" value="Translation proteins"/>
    <property type="match status" value="1"/>
</dbReference>
<reference evidence="12" key="1">
    <citation type="journal article" date="2019" name="Int. J. Syst. Evol. Microbiol.">
        <title>The Global Catalogue of Microorganisms (GCM) 10K type strain sequencing project: providing services to taxonomists for standard genome sequencing and annotation.</title>
        <authorList>
            <consortium name="The Broad Institute Genomics Platform"/>
            <consortium name="The Broad Institute Genome Sequencing Center for Infectious Disease"/>
            <person name="Wu L."/>
            <person name="Ma J."/>
        </authorList>
    </citation>
    <scope>NUCLEOTIDE SEQUENCE [LARGE SCALE GENOMIC DNA]</scope>
    <source>
        <strain evidence="12">JCM 19134</strain>
    </source>
</reference>
<dbReference type="InterPro" id="IPR014721">
    <property type="entry name" value="Ribsml_uS5_D2-typ_fold_subgr"/>
</dbReference>
<dbReference type="InterPro" id="IPR009022">
    <property type="entry name" value="EFG_III"/>
</dbReference>
<feature type="domain" description="Tr-type G" evidence="10">
    <location>
        <begin position="5"/>
        <end position="280"/>
    </location>
</feature>
<evidence type="ECO:0000313" key="11">
    <source>
        <dbReference type="EMBL" id="GAA4938505.1"/>
    </source>
</evidence>
<feature type="binding site" evidence="9">
    <location>
        <begin position="132"/>
        <end position="135"/>
    </location>
    <ligand>
        <name>GTP</name>
        <dbReference type="ChEBI" id="CHEBI:37565"/>
    </ligand>
</feature>
<dbReference type="FunFam" id="3.30.70.870:FF:000006">
    <property type="entry name" value="Elongation factor G"/>
    <property type="match status" value="1"/>
</dbReference>
<dbReference type="PANTHER" id="PTHR43261">
    <property type="entry name" value="TRANSLATION ELONGATION FACTOR G-RELATED"/>
    <property type="match status" value="1"/>
</dbReference>
<dbReference type="InterPro" id="IPR004161">
    <property type="entry name" value="EFTu-like_2"/>
</dbReference>
<dbReference type="NCBIfam" id="TIGR00231">
    <property type="entry name" value="small_GTP"/>
    <property type="match status" value="1"/>
</dbReference>
<dbReference type="InterPro" id="IPR004540">
    <property type="entry name" value="Transl_elong_EFG/EF2"/>
</dbReference>
<feature type="binding site" evidence="9">
    <location>
        <begin position="14"/>
        <end position="21"/>
    </location>
    <ligand>
        <name>GTP</name>
        <dbReference type="ChEBI" id="CHEBI:37565"/>
    </ligand>
</feature>
<keyword evidence="4 9" id="KW-0547">Nucleotide-binding</keyword>
<dbReference type="Gene3D" id="3.30.70.870">
    <property type="entry name" value="Elongation Factor G (Translational Gtpase), domain 3"/>
    <property type="match status" value="1"/>
</dbReference>
<dbReference type="InterPro" id="IPR047872">
    <property type="entry name" value="EFG_IV"/>
</dbReference>
<comment type="caution">
    <text evidence="11">The sequence shown here is derived from an EMBL/GenBank/DDBJ whole genome shotgun (WGS) entry which is preliminary data.</text>
</comment>
<evidence type="ECO:0000256" key="3">
    <source>
        <dbReference type="ARBA" id="ARBA00022490"/>
    </source>
</evidence>
<dbReference type="HAMAP" id="MF_00054_B">
    <property type="entry name" value="EF_G_EF_2_B"/>
    <property type="match status" value="1"/>
</dbReference>